<keyword evidence="4" id="KW-1185">Reference proteome</keyword>
<accession>A0A1H2U9U6</accession>
<dbReference type="InterPro" id="IPR025295">
    <property type="entry name" value="eCIS_core_dom"/>
</dbReference>
<feature type="region of interest" description="Disordered" evidence="1">
    <location>
        <begin position="44"/>
        <end position="88"/>
    </location>
</feature>
<feature type="region of interest" description="Disordered" evidence="1">
    <location>
        <begin position="1"/>
        <end position="26"/>
    </location>
</feature>
<protein>
    <recommendedName>
        <fullName evidence="2">eCIS core domain-containing protein</fullName>
    </recommendedName>
</protein>
<feature type="compositionally biased region" description="Basic and acidic residues" evidence="1">
    <location>
        <begin position="1"/>
        <end position="10"/>
    </location>
</feature>
<dbReference type="EMBL" id="FNON01000001">
    <property type="protein sequence ID" value="SDW52379.1"/>
    <property type="molecule type" value="Genomic_DNA"/>
</dbReference>
<evidence type="ECO:0000259" key="2">
    <source>
        <dbReference type="Pfam" id="PF13699"/>
    </source>
</evidence>
<feature type="domain" description="eCIS core" evidence="2">
    <location>
        <begin position="86"/>
        <end position="159"/>
    </location>
</feature>
<dbReference type="Proteomes" id="UP000199515">
    <property type="component" value="Unassembled WGS sequence"/>
</dbReference>
<gene>
    <name evidence="3" type="ORF">SAMN05421504_101815</name>
</gene>
<dbReference type="Pfam" id="PF13699">
    <property type="entry name" value="eCIS_core"/>
    <property type="match status" value="1"/>
</dbReference>
<organism evidence="3 4">
    <name type="scientific">Amycolatopsis xylanica</name>
    <dbReference type="NCBI Taxonomy" id="589385"/>
    <lineage>
        <taxon>Bacteria</taxon>
        <taxon>Bacillati</taxon>
        <taxon>Actinomycetota</taxon>
        <taxon>Actinomycetes</taxon>
        <taxon>Pseudonocardiales</taxon>
        <taxon>Pseudonocardiaceae</taxon>
        <taxon>Amycolatopsis</taxon>
    </lineage>
</organism>
<reference evidence="3 4" key="1">
    <citation type="submission" date="2016-10" db="EMBL/GenBank/DDBJ databases">
        <authorList>
            <person name="de Groot N.N."/>
        </authorList>
    </citation>
    <scope>NUCLEOTIDE SEQUENCE [LARGE SCALE GENOMIC DNA]</scope>
    <source>
        <strain evidence="3 4">CPCC 202699</strain>
    </source>
</reference>
<sequence length="262" mass="27697">MKTLGERLDEAGQALAGRHAPIEPAGGRFAPVLRRAERLAAGFGDRFERTEAPSAPLVRRAPQATEETTTAVEQPSTVEPPEPGRPVPADVRARLREVSGPGADVLRVHDDPAADVVAREHRADAVTTGADVYFREGRFRPDEPAGFGLLAHETTHVSAHLEPGKAARRATAGGIAAEENLAVSHEIQAIHPTHSAESPSPGLTPGQPAQPPSAPGAQTPMTASTDREVPAAAPEPLDLGELRRGLIDDVMRLLRTDFERGG</sequence>
<evidence type="ECO:0000313" key="3">
    <source>
        <dbReference type="EMBL" id="SDW52379.1"/>
    </source>
</evidence>
<dbReference type="AlphaFoldDB" id="A0A1H2U9U6"/>
<evidence type="ECO:0000256" key="1">
    <source>
        <dbReference type="SAM" id="MobiDB-lite"/>
    </source>
</evidence>
<dbReference type="OrthoDB" id="9153660at2"/>
<dbReference type="RefSeq" id="WP_091286683.1">
    <property type="nucleotide sequence ID" value="NZ_FNON01000001.1"/>
</dbReference>
<evidence type="ECO:0000313" key="4">
    <source>
        <dbReference type="Proteomes" id="UP000199515"/>
    </source>
</evidence>
<feature type="region of interest" description="Disordered" evidence="1">
    <location>
        <begin position="192"/>
        <end position="241"/>
    </location>
</feature>
<dbReference type="STRING" id="589385.SAMN05421504_101815"/>
<name>A0A1H2U9U6_9PSEU</name>
<proteinExistence type="predicted"/>